<dbReference type="AlphaFoldDB" id="A0A4Z2INQ0"/>
<reference evidence="2 3" key="1">
    <citation type="submission" date="2019-03" db="EMBL/GenBank/DDBJ databases">
        <title>First draft genome of Liparis tanakae, snailfish: a comprehensive survey of snailfish specific genes.</title>
        <authorList>
            <person name="Kim W."/>
            <person name="Song I."/>
            <person name="Jeong J.-H."/>
            <person name="Kim D."/>
            <person name="Kim S."/>
            <person name="Ryu S."/>
            <person name="Song J.Y."/>
            <person name="Lee S.K."/>
        </authorList>
    </citation>
    <scope>NUCLEOTIDE SEQUENCE [LARGE SCALE GENOMIC DNA]</scope>
    <source>
        <tissue evidence="2">Muscle</tissue>
    </source>
</reference>
<feature type="compositionally biased region" description="Basic and acidic residues" evidence="1">
    <location>
        <begin position="20"/>
        <end position="38"/>
    </location>
</feature>
<gene>
    <name evidence="2" type="ORF">EYF80_010973</name>
</gene>
<protein>
    <submittedName>
        <fullName evidence="2">Uncharacterized protein</fullName>
    </submittedName>
</protein>
<evidence type="ECO:0000313" key="3">
    <source>
        <dbReference type="Proteomes" id="UP000314294"/>
    </source>
</evidence>
<comment type="caution">
    <text evidence="2">The sequence shown here is derived from an EMBL/GenBank/DDBJ whole genome shotgun (WGS) entry which is preliminary data.</text>
</comment>
<feature type="compositionally biased region" description="Polar residues" evidence="1">
    <location>
        <begin position="46"/>
        <end position="65"/>
    </location>
</feature>
<proteinExistence type="predicted"/>
<feature type="region of interest" description="Disordered" evidence="1">
    <location>
        <begin position="1"/>
        <end position="71"/>
    </location>
</feature>
<accession>A0A4Z2INQ0</accession>
<dbReference type="OrthoDB" id="8954331at2759"/>
<organism evidence="2 3">
    <name type="scientific">Liparis tanakae</name>
    <name type="common">Tanaka's snailfish</name>
    <dbReference type="NCBI Taxonomy" id="230148"/>
    <lineage>
        <taxon>Eukaryota</taxon>
        <taxon>Metazoa</taxon>
        <taxon>Chordata</taxon>
        <taxon>Craniata</taxon>
        <taxon>Vertebrata</taxon>
        <taxon>Euteleostomi</taxon>
        <taxon>Actinopterygii</taxon>
        <taxon>Neopterygii</taxon>
        <taxon>Teleostei</taxon>
        <taxon>Neoteleostei</taxon>
        <taxon>Acanthomorphata</taxon>
        <taxon>Eupercaria</taxon>
        <taxon>Perciformes</taxon>
        <taxon>Cottioidei</taxon>
        <taxon>Cottales</taxon>
        <taxon>Liparidae</taxon>
        <taxon>Liparis</taxon>
    </lineage>
</organism>
<keyword evidence="3" id="KW-1185">Reference proteome</keyword>
<dbReference type="EMBL" id="SRLO01000070">
    <property type="protein sequence ID" value="TNN78803.1"/>
    <property type="molecule type" value="Genomic_DNA"/>
</dbReference>
<name>A0A4Z2INQ0_9TELE</name>
<evidence type="ECO:0000313" key="2">
    <source>
        <dbReference type="EMBL" id="TNN78803.1"/>
    </source>
</evidence>
<dbReference type="Proteomes" id="UP000314294">
    <property type="component" value="Unassembled WGS sequence"/>
</dbReference>
<evidence type="ECO:0000256" key="1">
    <source>
        <dbReference type="SAM" id="MobiDB-lite"/>
    </source>
</evidence>
<sequence length="185" mass="21050">MGSVTSALIRTRNALVKVGSEPEDHDPERSRSAPESDRTRKKSARFNVSCQTARQSSRQSLSEVLSRQDAEGVKLTPKKQFFEDHHSEHLRMNIRTGRGVTQTKLKQGSATELTQGVEHKLKRCEADRRFAKEMEANAKKHRFRKGRSATFSIDGFNITIGKTFSREAEQEERVFACEREGRKSV</sequence>